<proteinExistence type="predicted"/>
<keyword evidence="3" id="KW-1185">Reference proteome</keyword>
<dbReference type="InterPro" id="IPR000421">
    <property type="entry name" value="FA58C"/>
</dbReference>
<comment type="caution">
    <text evidence="2">The sequence shown here is derived from an EMBL/GenBank/DDBJ whole genome shotgun (WGS) entry which is preliminary data.</text>
</comment>
<gene>
    <name evidence="2" type="ORF">M9Y10_038373</name>
</gene>
<dbReference type="Gene3D" id="2.60.120.260">
    <property type="entry name" value="Galactose-binding domain-like"/>
    <property type="match status" value="1"/>
</dbReference>
<dbReference type="SUPFAM" id="SSF49785">
    <property type="entry name" value="Galactose-binding domain-like"/>
    <property type="match status" value="1"/>
</dbReference>
<protein>
    <recommendedName>
        <fullName evidence="1">F5/8 type C domain-containing protein</fullName>
    </recommendedName>
</protein>
<dbReference type="Proteomes" id="UP001470230">
    <property type="component" value="Unassembled WGS sequence"/>
</dbReference>
<reference evidence="2 3" key="1">
    <citation type="submission" date="2024-04" db="EMBL/GenBank/DDBJ databases">
        <title>Tritrichomonas musculus Genome.</title>
        <authorList>
            <person name="Alves-Ferreira E."/>
            <person name="Grigg M."/>
            <person name="Lorenzi H."/>
            <person name="Galac M."/>
        </authorList>
    </citation>
    <scope>NUCLEOTIDE SEQUENCE [LARGE SCALE GENOMIC DNA]</scope>
    <source>
        <strain evidence="2 3">EAF2021</strain>
    </source>
</reference>
<dbReference type="InterPro" id="IPR008979">
    <property type="entry name" value="Galactose-bd-like_sf"/>
</dbReference>
<accession>A0ABR2K8E5</accession>
<dbReference type="InterPro" id="IPR012919">
    <property type="entry name" value="SUN_dom"/>
</dbReference>
<dbReference type="EMBL" id="JAPFFF010000006">
    <property type="protein sequence ID" value="KAK8887334.1"/>
    <property type="molecule type" value="Genomic_DNA"/>
</dbReference>
<evidence type="ECO:0000259" key="1">
    <source>
        <dbReference type="PROSITE" id="PS50022"/>
    </source>
</evidence>
<evidence type="ECO:0000313" key="2">
    <source>
        <dbReference type="EMBL" id="KAK8887334.1"/>
    </source>
</evidence>
<name>A0ABR2K8E5_9EUKA</name>
<feature type="domain" description="F5/8 type C" evidence="1">
    <location>
        <begin position="1"/>
        <end position="99"/>
    </location>
</feature>
<sequence>MIDFKDKKINLTKYYLSVPSSYSGNRPKSWEIQGSNNNEEWEVLDKKQNCFNLSSDESYNTFTCQNVNKQYYRYIRIANITNKDNNHSLVLSEIELYGSVITK</sequence>
<evidence type="ECO:0000313" key="3">
    <source>
        <dbReference type="Proteomes" id="UP001470230"/>
    </source>
</evidence>
<organism evidence="2 3">
    <name type="scientific">Tritrichomonas musculus</name>
    <dbReference type="NCBI Taxonomy" id="1915356"/>
    <lineage>
        <taxon>Eukaryota</taxon>
        <taxon>Metamonada</taxon>
        <taxon>Parabasalia</taxon>
        <taxon>Tritrichomonadida</taxon>
        <taxon>Tritrichomonadidae</taxon>
        <taxon>Tritrichomonas</taxon>
    </lineage>
</organism>
<dbReference type="Pfam" id="PF07738">
    <property type="entry name" value="Sad1_UNC"/>
    <property type="match status" value="1"/>
</dbReference>
<dbReference type="PROSITE" id="PS50022">
    <property type="entry name" value="FA58C_3"/>
    <property type="match status" value="1"/>
</dbReference>